<evidence type="ECO:0008006" key="4">
    <source>
        <dbReference type="Google" id="ProtNLM"/>
    </source>
</evidence>
<evidence type="ECO:0000313" key="2">
    <source>
        <dbReference type="EMBL" id="KCV83110.1"/>
    </source>
</evidence>
<sequence length="86" mass="9635">MTLSLILLCCWVLLAALSMVVMPGRKSWYAAYGLIALGAPLVVFVTVQNGVFWGLIALAVMGVILRWPVIYLTRWCKRQLRGKEQP</sequence>
<dbReference type="InterPro" id="IPR018919">
    <property type="entry name" value="DUF2484"/>
</dbReference>
<evidence type="ECO:0000256" key="1">
    <source>
        <dbReference type="SAM" id="Phobius"/>
    </source>
</evidence>
<keyword evidence="1" id="KW-1133">Transmembrane helix</keyword>
<dbReference type="STRING" id="1461693.ATO10_00075"/>
<proteinExistence type="predicted"/>
<keyword evidence="1" id="KW-0472">Membrane</keyword>
<protein>
    <recommendedName>
        <fullName evidence="4">DUF2484 family protein</fullName>
    </recommendedName>
</protein>
<dbReference type="AlphaFoldDB" id="A0A058ZPG1"/>
<keyword evidence="3" id="KW-1185">Reference proteome</keyword>
<name>A0A058ZPG1_9RHOB</name>
<dbReference type="OrthoDB" id="7862849at2"/>
<feature type="transmembrane region" description="Helical" evidence="1">
    <location>
        <begin position="52"/>
        <end position="72"/>
    </location>
</feature>
<evidence type="ECO:0000313" key="3">
    <source>
        <dbReference type="Proteomes" id="UP000024836"/>
    </source>
</evidence>
<dbReference type="EMBL" id="AQQY01000001">
    <property type="protein sequence ID" value="KCV83110.1"/>
    <property type="molecule type" value="Genomic_DNA"/>
</dbReference>
<gene>
    <name evidence="2" type="ORF">ATO10_00075</name>
</gene>
<dbReference type="RefSeq" id="WP_035246538.1">
    <property type="nucleotide sequence ID" value="NZ_AQQY01000001.1"/>
</dbReference>
<dbReference type="Proteomes" id="UP000024836">
    <property type="component" value="Unassembled WGS sequence"/>
</dbReference>
<comment type="caution">
    <text evidence="2">The sequence shown here is derived from an EMBL/GenBank/DDBJ whole genome shotgun (WGS) entry which is preliminary data.</text>
</comment>
<accession>A0A058ZPG1</accession>
<keyword evidence="1" id="KW-0812">Transmembrane</keyword>
<reference evidence="2 3" key="1">
    <citation type="submission" date="2013-04" db="EMBL/GenBank/DDBJ databases">
        <title>Shimia sp. 22II-S11-Z10 Genome Sequencing.</title>
        <authorList>
            <person name="Lai Q."/>
            <person name="Li G."/>
            <person name="Shao Z."/>
        </authorList>
    </citation>
    <scope>NUCLEOTIDE SEQUENCE [LARGE SCALE GENOMIC DNA]</scope>
    <source>
        <strain evidence="3">22II-S11-Z10</strain>
    </source>
</reference>
<dbReference type="Pfam" id="PF10658">
    <property type="entry name" value="DUF2484"/>
    <property type="match status" value="1"/>
</dbReference>
<feature type="transmembrane region" description="Helical" evidence="1">
    <location>
        <begin position="28"/>
        <end position="45"/>
    </location>
</feature>
<organism evidence="2 3">
    <name type="scientific">Actibacterium atlanticum</name>
    <dbReference type="NCBI Taxonomy" id="1461693"/>
    <lineage>
        <taxon>Bacteria</taxon>
        <taxon>Pseudomonadati</taxon>
        <taxon>Pseudomonadota</taxon>
        <taxon>Alphaproteobacteria</taxon>
        <taxon>Rhodobacterales</taxon>
        <taxon>Roseobacteraceae</taxon>
        <taxon>Actibacterium</taxon>
    </lineage>
</organism>